<keyword evidence="3" id="KW-0804">Transcription</keyword>
<dbReference type="PANTHER" id="PTHR46796:SF6">
    <property type="entry name" value="ARAC SUBFAMILY"/>
    <property type="match status" value="1"/>
</dbReference>
<evidence type="ECO:0000256" key="1">
    <source>
        <dbReference type="ARBA" id="ARBA00023015"/>
    </source>
</evidence>
<keyword evidence="1" id="KW-0805">Transcription regulation</keyword>
<protein>
    <submittedName>
        <fullName evidence="5">AraC family transcriptional regulator</fullName>
    </submittedName>
</protein>
<dbReference type="InterPro" id="IPR018060">
    <property type="entry name" value="HTH_AraC"/>
</dbReference>
<dbReference type="GO" id="GO:0003700">
    <property type="term" value="F:DNA-binding transcription factor activity"/>
    <property type="evidence" value="ECO:0007669"/>
    <property type="project" value="InterPro"/>
</dbReference>
<dbReference type="InterPro" id="IPR050204">
    <property type="entry name" value="AraC_XylS_family_regulators"/>
</dbReference>
<reference evidence="5 6" key="1">
    <citation type="submission" date="2017-08" db="EMBL/GenBank/DDBJ databases">
        <title>Genomes of Fischerella (Mastigocladus) sp. strains.</title>
        <authorList>
            <person name="Miller S.R."/>
        </authorList>
    </citation>
    <scope>NUCLEOTIDE SEQUENCE [LARGE SCALE GENOMIC DNA]</scope>
    <source>
        <strain evidence="5 6">CCMEE 5323</strain>
    </source>
</reference>
<evidence type="ECO:0000313" key="5">
    <source>
        <dbReference type="EMBL" id="PLZ93063.1"/>
    </source>
</evidence>
<dbReference type="RefSeq" id="WP_016865247.1">
    <property type="nucleotide sequence ID" value="NZ_CAWNVR010000042.1"/>
</dbReference>
<dbReference type="InterPro" id="IPR018062">
    <property type="entry name" value="HTH_AraC-typ_CS"/>
</dbReference>
<name>A0A2N6K7B5_FISMU</name>
<evidence type="ECO:0000256" key="2">
    <source>
        <dbReference type="ARBA" id="ARBA00023125"/>
    </source>
</evidence>
<dbReference type="Proteomes" id="UP000235036">
    <property type="component" value="Unassembled WGS sequence"/>
</dbReference>
<feature type="domain" description="HTH araC/xylS-type" evidence="4">
    <location>
        <begin position="200"/>
        <end position="297"/>
    </location>
</feature>
<dbReference type="InterPro" id="IPR009057">
    <property type="entry name" value="Homeodomain-like_sf"/>
</dbReference>
<gene>
    <name evidence="5" type="ORF">CEN44_04205</name>
</gene>
<accession>A0A2N6K7B5</accession>
<dbReference type="PROSITE" id="PS01124">
    <property type="entry name" value="HTH_ARAC_FAMILY_2"/>
    <property type="match status" value="1"/>
</dbReference>
<organism evidence="5 6">
    <name type="scientific">Fischerella muscicola CCMEE 5323</name>
    <dbReference type="NCBI Taxonomy" id="2019572"/>
    <lineage>
        <taxon>Bacteria</taxon>
        <taxon>Bacillati</taxon>
        <taxon>Cyanobacteriota</taxon>
        <taxon>Cyanophyceae</taxon>
        <taxon>Nostocales</taxon>
        <taxon>Hapalosiphonaceae</taxon>
        <taxon>Fischerella</taxon>
    </lineage>
</organism>
<dbReference type="Pfam" id="PF12833">
    <property type="entry name" value="HTH_18"/>
    <property type="match status" value="1"/>
</dbReference>
<comment type="caution">
    <text evidence="5">The sequence shown here is derived from an EMBL/GenBank/DDBJ whole genome shotgun (WGS) entry which is preliminary data.</text>
</comment>
<dbReference type="Gene3D" id="1.10.10.60">
    <property type="entry name" value="Homeodomain-like"/>
    <property type="match status" value="2"/>
</dbReference>
<dbReference type="EMBL" id="NRQW01000086">
    <property type="protein sequence ID" value="PLZ93063.1"/>
    <property type="molecule type" value="Genomic_DNA"/>
</dbReference>
<dbReference type="PROSITE" id="PS00041">
    <property type="entry name" value="HTH_ARAC_FAMILY_1"/>
    <property type="match status" value="1"/>
</dbReference>
<dbReference type="PANTHER" id="PTHR46796">
    <property type="entry name" value="HTH-TYPE TRANSCRIPTIONAL ACTIVATOR RHAS-RELATED"/>
    <property type="match status" value="1"/>
</dbReference>
<dbReference type="AlphaFoldDB" id="A0A2N6K7B5"/>
<keyword evidence="2" id="KW-0238">DNA-binding</keyword>
<dbReference type="SUPFAM" id="SSF46689">
    <property type="entry name" value="Homeodomain-like"/>
    <property type="match status" value="2"/>
</dbReference>
<evidence type="ECO:0000259" key="4">
    <source>
        <dbReference type="PROSITE" id="PS01124"/>
    </source>
</evidence>
<keyword evidence="6" id="KW-1185">Reference proteome</keyword>
<dbReference type="SMART" id="SM00342">
    <property type="entry name" value="HTH_ARAC"/>
    <property type="match status" value="1"/>
</dbReference>
<proteinExistence type="predicted"/>
<sequence>MPQPISPHLDMTNVEDLNQVLCCPPLLTSQQANWNNIFLAHYQHPGSETCEHTMQQLTLEIMDINSWTHHERRMGGNHLSYRLGGGEICLCPAHTSHWTRWEETISFTILTFKFSFLETIVDEILDSKQIEFVQKWKIFDPVIQSVVNALQADLEAGCPAGRLYGESFGTALAVHLIKNFSVSKHYFPEYYDGLPKYKVKQIIDYIEANLSEDIKLADLANIAGISCYYFCRLFKQSLHMTPHQFVIYRRVELAKQLLKKLDLSIADIALICGFAHQSHLSRHFRRWVGLSPQEFRN</sequence>
<evidence type="ECO:0000313" key="6">
    <source>
        <dbReference type="Proteomes" id="UP000235036"/>
    </source>
</evidence>
<evidence type="ECO:0000256" key="3">
    <source>
        <dbReference type="ARBA" id="ARBA00023163"/>
    </source>
</evidence>
<dbReference type="GO" id="GO:0043565">
    <property type="term" value="F:sequence-specific DNA binding"/>
    <property type="evidence" value="ECO:0007669"/>
    <property type="project" value="InterPro"/>
</dbReference>